<evidence type="ECO:0000313" key="1">
    <source>
        <dbReference type="EMBL" id="NBG96799.1"/>
    </source>
</evidence>
<accession>A0A845QEE5</accession>
<dbReference type="EMBL" id="WXYQ01000012">
    <property type="protein sequence ID" value="NBG96799.1"/>
    <property type="molecule type" value="Genomic_DNA"/>
</dbReference>
<evidence type="ECO:0008006" key="3">
    <source>
        <dbReference type="Google" id="ProtNLM"/>
    </source>
</evidence>
<sequence length="338" mass="37601">MTPALAIAGRETPWFDDVLLAEELRSRAVEVDLVDWRSTDFEPGRYDAIYVSSTWNLREEPDAFLRWLTKCEEDGRRRLINDARVLRDGVIKSVYLSELAAAFGEDDKRSGSITPSRFFSRDGSPEHHTQAAAARAFADIVGELEEQRAWRGRDLVLKPIVSADGHNTFVVARAAPIPTVRPEHLLDECGAERVFRSIIQADGGYGAILQSYQAGIERGEYSLVFLRGVFSHAILKPPGFRSSDTSKRRALVRQDLPPGMLSFAQDVVDWALGHYGDGAVTRVRIDLIQADRGPVLCEMECVEPNTNLRSFGESAQAMIVAVYADAVQARLGELRQVI</sequence>
<proteinExistence type="predicted"/>
<dbReference type="RefSeq" id="WP_160588818.1">
    <property type="nucleotide sequence ID" value="NZ_BMHN01000001.1"/>
</dbReference>
<organism evidence="1 2">
    <name type="scientific">Pyruvatibacter mobilis</name>
    <dbReference type="NCBI Taxonomy" id="1712261"/>
    <lineage>
        <taxon>Bacteria</taxon>
        <taxon>Pseudomonadati</taxon>
        <taxon>Pseudomonadota</taxon>
        <taxon>Alphaproteobacteria</taxon>
        <taxon>Hyphomicrobiales</taxon>
        <taxon>Parvibaculaceae</taxon>
        <taxon>Pyruvatibacter</taxon>
    </lineage>
</organism>
<gene>
    <name evidence="1" type="ORF">GTQ45_13760</name>
</gene>
<dbReference type="GeneID" id="300654357"/>
<dbReference type="OrthoDB" id="3373978at2"/>
<reference evidence="1 2" key="1">
    <citation type="journal article" date="2016" name="Int. J. Syst. Evol. Microbiol.">
        <title>Pyruvatibacter mobilis gen. nov., sp. nov., a marine bacterium from the culture broth of Picochlorum sp. 122.</title>
        <authorList>
            <person name="Wang G."/>
            <person name="Tang M."/>
            <person name="Wu H."/>
            <person name="Dai S."/>
            <person name="Li T."/>
            <person name="Chen C."/>
            <person name="He H."/>
            <person name="Fan J."/>
            <person name="Xiang W."/>
            <person name="Li X."/>
        </authorList>
    </citation>
    <scope>NUCLEOTIDE SEQUENCE [LARGE SCALE GENOMIC DNA]</scope>
    <source>
        <strain evidence="1 2">GYP-11</strain>
    </source>
</reference>
<dbReference type="SUPFAM" id="SSF56059">
    <property type="entry name" value="Glutathione synthetase ATP-binding domain-like"/>
    <property type="match status" value="1"/>
</dbReference>
<name>A0A845QEE5_9HYPH</name>
<protein>
    <recommendedName>
        <fullName evidence="3">ATP-grasp domain-containing protein</fullName>
    </recommendedName>
</protein>
<comment type="caution">
    <text evidence="1">The sequence shown here is derived from an EMBL/GenBank/DDBJ whole genome shotgun (WGS) entry which is preliminary data.</text>
</comment>
<dbReference type="Proteomes" id="UP000470384">
    <property type="component" value="Unassembled WGS sequence"/>
</dbReference>
<dbReference type="AlphaFoldDB" id="A0A845QEE5"/>
<keyword evidence="2" id="KW-1185">Reference proteome</keyword>
<dbReference type="PANTHER" id="PTHR39217:SF1">
    <property type="entry name" value="GLUTATHIONE SYNTHETASE"/>
    <property type="match status" value="1"/>
</dbReference>
<dbReference type="PANTHER" id="PTHR39217">
    <property type="match status" value="1"/>
</dbReference>
<dbReference type="InterPro" id="IPR053191">
    <property type="entry name" value="DcsG_Biosynth_Enzyme"/>
</dbReference>
<evidence type="ECO:0000313" key="2">
    <source>
        <dbReference type="Proteomes" id="UP000470384"/>
    </source>
</evidence>